<feature type="domain" description="ABC transmembrane type-1" evidence="8">
    <location>
        <begin position="87"/>
        <end position="303"/>
    </location>
</feature>
<evidence type="ECO:0000256" key="6">
    <source>
        <dbReference type="ARBA" id="ARBA00023136"/>
    </source>
</evidence>
<feature type="transmembrane region" description="Helical" evidence="7">
    <location>
        <begin position="231"/>
        <end position="253"/>
    </location>
</feature>
<dbReference type="EMBL" id="LN879430">
    <property type="protein sequence ID" value="CUH91815.1"/>
    <property type="molecule type" value="Genomic_DNA"/>
</dbReference>
<dbReference type="InterPro" id="IPR050809">
    <property type="entry name" value="UgpAE/MalFG_permease"/>
</dbReference>
<feature type="transmembrane region" description="Helical" evidence="7">
    <location>
        <begin position="91"/>
        <end position="113"/>
    </location>
</feature>
<feature type="transmembrane region" description="Helical" evidence="7">
    <location>
        <begin position="21"/>
        <end position="44"/>
    </location>
</feature>
<reference evidence="10" key="1">
    <citation type="submission" date="2015-09" db="EMBL/GenBank/DDBJ databases">
        <authorList>
            <person name="Wibberg D."/>
        </authorList>
    </citation>
    <scope>NUCLEOTIDE SEQUENCE [LARGE SCALE GENOMIC DNA]</scope>
    <source>
        <strain evidence="10">SD1D</strain>
    </source>
</reference>
<feature type="transmembrane region" description="Helical" evidence="7">
    <location>
        <begin position="120"/>
        <end position="140"/>
    </location>
</feature>
<dbReference type="SUPFAM" id="SSF161098">
    <property type="entry name" value="MetI-like"/>
    <property type="match status" value="1"/>
</dbReference>
<dbReference type="GO" id="GO:0005886">
    <property type="term" value="C:plasma membrane"/>
    <property type="evidence" value="ECO:0007669"/>
    <property type="project" value="UniProtKB-SubCell"/>
</dbReference>
<evidence type="ECO:0000313" key="9">
    <source>
        <dbReference type="EMBL" id="CUH91815.1"/>
    </source>
</evidence>
<keyword evidence="5 7" id="KW-1133">Transmembrane helix</keyword>
<proteinExistence type="inferred from homology"/>
<sequence length="310" mass="35038">MNSENMDKRKKKQKKPKSMAYRNAVSGYLFTAPFTIGFIVFLLMPLLQSLRMAFSTVNFEGGLAYKFVKFENFKYIFTVDPDFITYLVTELWQMFYTIPSIIIFSFFIAIILNQEFKGRGLVRAIFFLPVILSSGVLVGIETNNTLMQGLKEVIADTSNATSITDVVKSLFLSESAYVGPMLNYVFNAVDSIYEIAIASGIQIIIFLSGLQTISPSMFEAAKIEGATAWETFWKITLPMVSSLILVNTIYSIVDFFVRSDNEVMIHIKETMTPALEYGRSSAMAWTYFAIIAVIIGIVSAFISKRVYYYD</sequence>
<evidence type="ECO:0000256" key="3">
    <source>
        <dbReference type="ARBA" id="ARBA00022475"/>
    </source>
</evidence>
<dbReference type="PANTHER" id="PTHR43227:SF3">
    <property type="entry name" value="BINDING-PROTEIN-DEPENDENT TRANSPORT SYSTEMS INNER MEMBRANE COMPONENT"/>
    <property type="match status" value="1"/>
</dbReference>
<evidence type="ECO:0000256" key="4">
    <source>
        <dbReference type="ARBA" id="ARBA00022692"/>
    </source>
</evidence>
<dbReference type="InterPro" id="IPR000515">
    <property type="entry name" value="MetI-like"/>
</dbReference>
<gene>
    <name evidence="9" type="ORF">SD1D_0262</name>
</gene>
<keyword evidence="4 7" id="KW-0812">Transmembrane</keyword>
<evidence type="ECO:0000256" key="7">
    <source>
        <dbReference type="RuleBase" id="RU363032"/>
    </source>
</evidence>
<name>A0A0K8J2V7_9FIRM</name>
<dbReference type="PROSITE" id="PS50928">
    <property type="entry name" value="ABC_TM1"/>
    <property type="match status" value="1"/>
</dbReference>
<keyword evidence="2 7" id="KW-0813">Transport</keyword>
<evidence type="ECO:0000259" key="8">
    <source>
        <dbReference type="PROSITE" id="PS50928"/>
    </source>
</evidence>
<dbReference type="RefSeq" id="WP_242955235.1">
    <property type="nucleotide sequence ID" value="NZ_DUPS01000044.1"/>
</dbReference>
<dbReference type="Gene3D" id="1.10.3720.10">
    <property type="entry name" value="MetI-like"/>
    <property type="match status" value="1"/>
</dbReference>
<evidence type="ECO:0000256" key="1">
    <source>
        <dbReference type="ARBA" id="ARBA00004651"/>
    </source>
</evidence>
<dbReference type="KEGG" id="hsd:SD1D_0262"/>
<accession>A0A0K8J2V7</accession>
<dbReference type="Proteomes" id="UP000196053">
    <property type="component" value="Chromosome I"/>
</dbReference>
<dbReference type="PANTHER" id="PTHR43227">
    <property type="entry name" value="BLL4140 PROTEIN"/>
    <property type="match status" value="1"/>
</dbReference>
<dbReference type="Pfam" id="PF00528">
    <property type="entry name" value="BPD_transp_1"/>
    <property type="match status" value="1"/>
</dbReference>
<keyword evidence="10" id="KW-1185">Reference proteome</keyword>
<organism evidence="9 10">
    <name type="scientific">Herbinix luporum</name>
    <dbReference type="NCBI Taxonomy" id="1679721"/>
    <lineage>
        <taxon>Bacteria</taxon>
        <taxon>Bacillati</taxon>
        <taxon>Bacillota</taxon>
        <taxon>Clostridia</taxon>
        <taxon>Lachnospirales</taxon>
        <taxon>Lachnospiraceae</taxon>
        <taxon>Herbinix</taxon>
    </lineage>
</organism>
<comment type="subcellular location">
    <subcellularLocation>
        <location evidence="1 7">Cell membrane</location>
        <topology evidence="1 7">Multi-pass membrane protein</topology>
    </subcellularLocation>
</comment>
<dbReference type="InterPro" id="IPR035906">
    <property type="entry name" value="MetI-like_sf"/>
</dbReference>
<dbReference type="CDD" id="cd06261">
    <property type="entry name" value="TM_PBP2"/>
    <property type="match status" value="1"/>
</dbReference>
<evidence type="ECO:0000256" key="5">
    <source>
        <dbReference type="ARBA" id="ARBA00022989"/>
    </source>
</evidence>
<feature type="transmembrane region" description="Helical" evidence="7">
    <location>
        <begin position="282"/>
        <end position="302"/>
    </location>
</feature>
<dbReference type="GO" id="GO:0055085">
    <property type="term" value="P:transmembrane transport"/>
    <property type="evidence" value="ECO:0007669"/>
    <property type="project" value="InterPro"/>
</dbReference>
<keyword evidence="6 7" id="KW-0472">Membrane</keyword>
<evidence type="ECO:0000256" key="2">
    <source>
        <dbReference type="ARBA" id="ARBA00022448"/>
    </source>
</evidence>
<protein>
    <recommendedName>
        <fullName evidence="8">ABC transmembrane type-1 domain-containing protein</fullName>
    </recommendedName>
</protein>
<feature type="transmembrane region" description="Helical" evidence="7">
    <location>
        <begin position="191"/>
        <end position="210"/>
    </location>
</feature>
<comment type="similarity">
    <text evidence="7">Belongs to the binding-protein-dependent transport system permease family.</text>
</comment>
<dbReference type="AlphaFoldDB" id="A0A0K8J2V7"/>
<keyword evidence="3" id="KW-1003">Cell membrane</keyword>
<evidence type="ECO:0000313" key="10">
    <source>
        <dbReference type="Proteomes" id="UP000196053"/>
    </source>
</evidence>